<dbReference type="PANTHER" id="PTHR34070:SF1">
    <property type="entry name" value="DNA ALKYLATION REPAIR PROTEIN"/>
    <property type="match status" value="1"/>
</dbReference>
<reference evidence="1 2" key="1">
    <citation type="journal article" date="2017" name="Genome Announc.">
        <title>Draft Genome Sequence of Romboutsia weinsteinii sp. nov. Strain CCRI-19649(T) Isolated from Surface Water.</title>
        <authorList>
            <person name="Maheux A.F."/>
            <person name="Boudreau D.K."/>
            <person name="Berube E."/>
            <person name="Boissinot M."/>
            <person name="Cantin P."/>
            <person name="Raymond F."/>
            <person name="Corbeil J."/>
            <person name="Omar R.F."/>
            <person name="Bergeron M.G."/>
        </authorList>
    </citation>
    <scope>NUCLEOTIDE SEQUENCE [LARGE SCALE GENOMIC DNA]</scope>
    <source>
        <strain evidence="1 2">CCRI-19649</strain>
    </source>
</reference>
<dbReference type="AlphaFoldDB" id="A0A371J2S7"/>
<dbReference type="InterPro" id="IPR016024">
    <property type="entry name" value="ARM-type_fold"/>
</dbReference>
<dbReference type="Gene3D" id="1.25.10.90">
    <property type="match status" value="1"/>
</dbReference>
<gene>
    <name evidence="1" type="ORF">CHL78_010730</name>
</gene>
<dbReference type="OrthoDB" id="9784740at2"/>
<evidence type="ECO:0000313" key="1">
    <source>
        <dbReference type="EMBL" id="RDY27089.1"/>
    </source>
</evidence>
<evidence type="ECO:0000313" key="2">
    <source>
        <dbReference type="Proteomes" id="UP000215694"/>
    </source>
</evidence>
<comment type="caution">
    <text evidence="1">The sequence shown here is derived from an EMBL/GenBank/DDBJ whole genome shotgun (WGS) entry which is preliminary data.</text>
</comment>
<dbReference type="PANTHER" id="PTHR34070">
    <property type="entry name" value="ARMADILLO-TYPE FOLD"/>
    <property type="match status" value="1"/>
</dbReference>
<dbReference type="Proteomes" id="UP000215694">
    <property type="component" value="Unassembled WGS sequence"/>
</dbReference>
<organism evidence="1 2">
    <name type="scientific">Romboutsia weinsteinii</name>
    <dbReference type="NCBI Taxonomy" id="2020949"/>
    <lineage>
        <taxon>Bacteria</taxon>
        <taxon>Bacillati</taxon>
        <taxon>Bacillota</taxon>
        <taxon>Clostridia</taxon>
        <taxon>Peptostreptococcales</taxon>
        <taxon>Peptostreptococcaceae</taxon>
        <taxon>Romboutsia</taxon>
    </lineage>
</organism>
<dbReference type="RefSeq" id="WP_094367406.1">
    <property type="nucleotide sequence ID" value="NZ_NOJY02000016.1"/>
</dbReference>
<dbReference type="InterPro" id="IPR014825">
    <property type="entry name" value="DNA_alkylation"/>
</dbReference>
<proteinExistence type="predicted"/>
<sequence length="225" mass="26798">MQIRNQLMELSEEKYRNFSMKLLPGVNNILGIRLPNLRKIAQKIAKDDWRSFLKNNEAVYFEEIMLEGMVLGYVKDAEIDEMLKYIAYFIPKIDNWSLCDSFCVGLKLTKNHKEEIWKFLQPYLSSDKEFEVRFAVVMMLNFYVDNDYIDDVLKHLDNIKHEGYYVKMAVAWAVSICYKKFKEITIEYLNNNTLDDFTFNKSLQKIGESLKCDNDTKLMIKKMRR</sequence>
<dbReference type="SUPFAM" id="SSF48371">
    <property type="entry name" value="ARM repeat"/>
    <property type="match status" value="1"/>
</dbReference>
<dbReference type="EMBL" id="NOJY02000016">
    <property type="protein sequence ID" value="RDY27089.1"/>
    <property type="molecule type" value="Genomic_DNA"/>
</dbReference>
<dbReference type="CDD" id="cd06561">
    <property type="entry name" value="AlkD_like"/>
    <property type="match status" value="1"/>
</dbReference>
<name>A0A371J2S7_9FIRM</name>
<protein>
    <submittedName>
        <fullName evidence="1">DNA alkylation repair protein</fullName>
    </submittedName>
</protein>
<keyword evidence="2" id="KW-1185">Reference proteome</keyword>
<dbReference type="Pfam" id="PF08713">
    <property type="entry name" value="DNA_alkylation"/>
    <property type="match status" value="1"/>
</dbReference>
<accession>A0A371J2S7</accession>